<protein>
    <submittedName>
        <fullName evidence="2">Uncharacterized protein</fullName>
    </submittedName>
</protein>
<reference evidence="2 3" key="1">
    <citation type="submission" date="2016-08" db="EMBL/GenBank/DDBJ databases">
        <title>A Parts List for Fungal Cellulosomes Revealed by Comparative Genomics.</title>
        <authorList>
            <consortium name="DOE Joint Genome Institute"/>
            <person name="Haitjema C.H."/>
            <person name="Gilmore S.P."/>
            <person name="Henske J.K."/>
            <person name="Solomon K.V."/>
            <person name="De Groot R."/>
            <person name="Kuo A."/>
            <person name="Mondo S.J."/>
            <person name="Salamov A.A."/>
            <person name="Labutti K."/>
            <person name="Zhao Z."/>
            <person name="Chiniquy J."/>
            <person name="Barry K."/>
            <person name="Brewer H.M."/>
            <person name="Purvine S.O."/>
            <person name="Wright A.T."/>
            <person name="Boxma B."/>
            <person name="Van Alen T."/>
            <person name="Hackstein J.H."/>
            <person name="Baker S.E."/>
            <person name="Grigoriev I.V."/>
            <person name="O'Malley M.A."/>
        </authorList>
    </citation>
    <scope>NUCLEOTIDE SEQUENCE [LARGE SCALE GENOMIC DNA]</scope>
    <source>
        <strain evidence="2 3">S4</strain>
    </source>
</reference>
<evidence type="ECO:0000256" key="1">
    <source>
        <dbReference type="SAM" id="MobiDB-lite"/>
    </source>
</evidence>
<reference evidence="2 3" key="2">
    <citation type="submission" date="2016-08" db="EMBL/GenBank/DDBJ databases">
        <title>Pervasive Adenine N6-methylation of Active Genes in Fungi.</title>
        <authorList>
            <consortium name="DOE Joint Genome Institute"/>
            <person name="Mondo S.J."/>
            <person name="Dannebaum R.O."/>
            <person name="Kuo R.C."/>
            <person name="Labutti K."/>
            <person name="Haridas S."/>
            <person name="Kuo A."/>
            <person name="Salamov A."/>
            <person name="Ahrendt S.R."/>
            <person name="Lipzen A."/>
            <person name="Sullivan W."/>
            <person name="Andreopoulos W.B."/>
            <person name="Clum A."/>
            <person name="Lindquist E."/>
            <person name="Daum C."/>
            <person name="Ramamoorthy G.K."/>
            <person name="Gryganskyi A."/>
            <person name="Culley D."/>
            <person name="Magnuson J.K."/>
            <person name="James T.Y."/>
            <person name="O'Malley M.A."/>
            <person name="Stajich J.E."/>
            <person name="Spatafora J.W."/>
            <person name="Visel A."/>
            <person name="Grigoriev I.V."/>
        </authorList>
    </citation>
    <scope>NUCLEOTIDE SEQUENCE [LARGE SCALE GENOMIC DNA]</scope>
    <source>
        <strain evidence="2 3">S4</strain>
    </source>
</reference>
<dbReference type="EMBL" id="MCFG01000182">
    <property type="protein sequence ID" value="ORX79239.1"/>
    <property type="molecule type" value="Genomic_DNA"/>
</dbReference>
<feature type="region of interest" description="Disordered" evidence="1">
    <location>
        <begin position="465"/>
        <end position="487"/>
    </location>
</feature>
<dbReference type="Proteomes" id="UP000193944">
    <property type="component" value="Unassembled WGS sequence"/>
</dbReference>
<name>A0A1Y1X080_9FUNG</name>
<gene>
    <name evidence="2" type="ORF">BCR32DRAFT_269587</name>
</gene>
<feature type="region of interest" description="Disordered" evidence="1">
    <location>
        <begin position="45"/>
        <end position="67"/>
    </location>
</feature>
<feature type="compositionally biased region" description="Basic and acidic residues" evidence="1">
    <location>
        <begin position="309"/>
        <end position="345"/>
    </location>
</feature>
<feature type="compositionally biased region" description="Basic residues" evidence="1">
    <location>
        <begin position="45"/>
        <end position="66"/>
    </location>
</feature>
<sequence>MESENDLLLHIKKCKIYENSDNITKSKLFLNEKINYPNILLKKKNEKIKSTGKKKRKRKGNKKKKGNSVSKYNIALDLYQKQLKKNYKTLSSKKNRSKSPTEIEMIEDKYNILKNKPNSLNSLLPKTLSESFEKPKTQPSPTFIPVLSKRNDIQDFYNNSTSIQNSSSHSNSSILSKQLNIKNNSKSLSSLNLSFQYKNSKFDFQKLSKKKLYDNEKYRSINYSKILKYISDNNFNRNYNNININNDDHNIIGENDHTELTVRNNEDNYNSGKLEEKSKNNSAVSFDLDKYNSRSISINEINEIKSTVSKEKKENRENKENKENKESKNKNEEDKKNNTKKRNTDKYSSSIIPNLEKQTIKMKSFHRNFYSKLNNFTKSDVLYQYNNMTYKPLLEDENRINNNYMKKTKILSSEPLSSIKIGSNVYYHSINSLNSDKDNKYKSKELLDKKNLNLKATYEFHNNFEKNESNEKENINDMEEFKKDRYK</sequence>
<organism evidence="2 3">
    <name type="scientific">Anaeromyces robustus</name>
    <dbReference type="NCBI Taxonomy" id="1754192"/>
    <lineage>
        <taxon>Eukaryota</taxon>
        <taxon>Fungi</taxon>
        <taxon>Fungi incertae sedis</taxon>
        <taxon>Chytridiomycota</taxon>
        <taxon>Chytridiomycota incertae sedis</taxon>
        <taxon>Neocallimastigomycetes</taxon>
        <taxon>Neocallimastigales</taxon>
        <taxon>Neocallimastigaceae</taxon>
        <taxon>Anaeromyces</taxon>
    </lineage>
</organism>
<feature type="region of interest" description="Disordered" evidence="1">
    <location>
        <begin position="309"/>
        <end position="350"/>
    </location>
</feature>
<dbReference type="AlphaFoldDB" id="A0A1Y1X080"/>
<comment type="caution">
    <text evidence="2">The sequence shown here is derived from an EMBL/GenBank/DDBJ whole genome shotgun (WGS) entry which is preliminary data.</text>
</comment>
<accession>A0A1Y1X080</accession>
<evidence type="ECO:0000313" key="2">
    <source>
        <dbReference type="EMBL" id="ORX79239.1"/>
    </source>
</evidence>
<evidence type="ECO:0000313" key="3">
    <source>
        <dbReference type="Proteomes" id="UP000193944"/>
    </source>
</evidence>
<dbReference type="OrthoDB" id="10640635at2759"/>
<keyword evidence="3" id="KW-1185">Reference proteome</keyword>
<proteinExistence type="predicted"/>